<accession>A0ABS5XQ02</accession>
<dbReference type="Gene3D" id="3.40.50.1820">
    <property type="entry name" value="alpha/beta hydrolase"/>
    <property type="match status" value="1"/>
</dbReference>
<dbReference type="Pfam" id="PF12697">
    <property type="entry name" value="Abhydrolase_6"/>
    <property type="match status" value="1"/>
</dbReference>
<dbReference type="InterPro" id="IPR000073">
    <property type="entry name" value="AB_hydrolase_1"/>
</dbReference>
<dbReference type="PRINTS" id="PR00111">
    <property type="entry name" value="ABHYDROLASE"/>
</dbReference>
<evidence type="ECO:0000313" key="2">
    <source>
        <dbReference type="EMBL" id="MBT8796602.1"/>
    </source>
</evidence>
<dbReference type="SUPFAM" id="SSF53474">
    <property type="entry name" value="alpha/beta-Hydrolases"/>
    <property type="match status" value="1"/>
</dbReference>
<dbReference type="EMBL" id="JAFLHG010000001">
    <property type="protein sequence ID" value="MBT8796602.1"/>
    <property type="molecule type" value="Genomic_DNA"/>
</dbReference>
<name>A0ABS5XQ02_9MICO</name>
<keyword evidence="2" id="KW-0378">Hydrolase</keyword>
<protein>
    <submittedName>
        <fullName evidence="2">Alpha/beta hydrolase</fullName>
    </submittedName>
</protein>
<dbReference type="GO" id="GO:0016787">
    <property type="term" value="F:hydrolase activity"/>
    <property type="evidence" value="ECO:0007669"/>
    <property type="project" value="UniProtKB-KW"/>
</dbReference>
<dbReference type="RefSeq" id="WP_215485861.1">
    <property type="nucleotide sequence ID" value="NZ_BAAAPJ010000001.1"/>
</dbReference>
<proteinExistence type="predicted"/>
<feature type="domain" description="AB hydrolase-1" evidence="1">
    <location>
        <begin position="69"/>
        <end position="268"/>
    </location>
</feature>
<evidence type="ECO:0000313" key="3">
    <source>
        <dbReference type="Proteomes" id="UP000740605"/>
    </source>
</evidence>
<sequence length="291" mass="31402">MAKREIDRAAAAVANAVDEATDAAAAAIDRAVDQATGMPLDDGEIESFTHDGASIVVERRGDASASGTVVLVHGIGMGRKVFGDLVQRVEERGVVVTLDLPGYGDAPEPERTPTIERMADLVAAYLRQLGRGPVILLGHSMGTQVVTEVAVRHPDTVSHLVLVAPTVDRAHRRALTQLRRLGRDLLGESGKVLLLGAREYVRAGPNLRRKMHAMLVHRPEEAYPRIAVPTLVIRGERDVVVPQEWFDEVVAAISGAASFVVPGHHHETLIRDAAPAGREIARWLRATGARR</sequence>
<dbReference type="PANTHER" id="PTHR43194:SF5">
    <property type="entry name" value="PIMELOYL-[ACYL-CARRIER PROTEIN] METHYL ESTER ESTERASE"/>
    <property type="match status" value="1"/>
</dbReference>
<dbReference type="PANTHER" id="PTHR43194">
    <property type="entry name" value="HYDROLASE ALPHA/BETA FOLD FAMILY"/>
    <property type="match status" value="1"/>
</dbReference>
<comment type="caution">
    <text evidence="2">The sequence shown here is derived from an EMBL/GenBank/DDBJ whole genome shotgun (WGS) entry which is preliminary data.</text>
</comment>
<gene>
    <name evidence="2" type="ORF">J0P97_00740</name>
</gene>
<evidence type="ECO:0000259" key="1">
    <source>
        <dbReference type="Pfam" id="PF12697"/>
    </source>
</evidence>
<dbReference type="InterPro" id="IPR050228">
    <property type="entry name" value="Carboxylesterase_BioH"/>
</dbReference>
<reference evidence="2 3" key="1">
    <citation type="submission" date="2021-03" db="EMBL/GenBank/DDBJ databases">
        <title>Microbacterium pauli sp. nov., isolated from microfiltered milk.</title>
        <authorList>
            <person name="Bellassi P."/>
            <person name="Fontana A."/>
            <person name="Callegari M.L."/>
            <person name="Lorenzo M."/>
            <person name="Cappa F."/>
        </authorList>
    </citation>
    <scope>NUCLEOTIDE SEQUENCE [LARGE SCALE GENOMIC DNA]</scope>
    <source>
        <strain evidence="2 3">DSM 18909</strain>
    </source>
</reference>
<dbReference type="Proteomes" id="UP000740605">
    <property type="component" value="Unassembled WGS sequence"/>
</dbReference>
<organism evidence="2 3">
    <name type="scientific">Microbacterium flavum</name>
    <dbReference type="NCBI Taxonomy" id="415216"/>
    <lineage>
        <taxon>Bacteria</taxon>
        <taxon>Bacillati</taxon>
        <taxon>Actinomycetota</taxon>
        <taxon>Actinomycetes</taxon>
        <taxon>Micrococcales</taxon>
        <taxon>Microbacteriaceae</taxon>
        <taxon>Microbacterium</taxon>
    </lineage>
</organism>
<keyword evidence="3" id="KW-1185">Reference proteome</keyword>
<dbReference type="InterPro" id="IPR029058">
    <property type="entry name" value="AB_hydrolase_fold"/>
</dbReference>